<evidence type="ECO:0000256" key="1">
    <source>
        <dbReference type="SAM" id="MobiDB-lite"/>
    </source>
</evidence>
<feature type="transmembrane region" description="Helical" evidence="2">
    <location>
        <begin position="232"/>
        <end position="262"/>
    </location>
</feature>
<dbReference type="AlphaFoldDB" id="A0A316MBA0"/>
<dbReference type="Pfam" id="PF26635">
    <property type="entry name" value="DUF8208"/>
    <property type="match status" value="1"/>
</dbReference>
<dbReference type="PANTHER" id="PTHR16148:SF14">
    <property type="entry name" value="MYND-TYPE DOMAIN-CONTAINING PROTEIN"/>
    <property type="match status" value="1"/>
</dbReference>
<feature type="transmembrane region" description="Helical" evidence="2">
    <location>
        <begin position="100"/>
        <end position="118"/>
    </location>
</feature>
<dbReference type="NCBIfam" id="NF045890">
    <property type="entry name" value="conj_pls20_p028"/>
    <property type="match status" value="1"/>
</dbReference>
<gene>
    <name evidence="4" type="ORF">DBY38_02785</name>
</gene>
<feature type="transmembrane region" description="Helical" evidence="2">
    <location>
        <begin position="283"/>
        <end position="312"/>
    </location>
</feature>
<proteinExistence type="predicted"/>
<dbReference type="InterPro" id="IPR058521">
    <property type="entry name" value="DUF8208"/>
</dbReference>
<dbReference type="InterPro" id="IPR058066">
    <property type="entry name" value="pXO2-14_N"/>
</dbReference>
<reference evidence="4 5" key="1">
    <citation type="submission" date="2018-03" db="EMBL/GenBank/DDBJ databases">
        <title>The uncultured portion of the human microbiome is neutrally assembled.</title>
        <authorList>
            <person name="Jeraldo P."/>
            <person name="Boardman L."/>
            <person name="White B.A."/>
            <person name="Nelson H."/>
            <person name="Goldenfeld N."/>
            <person name="Chia N."/>
        </authorList>
    </citation>
    <scope>NUCLEOTIDE SEQUENCE [LARGE SCALE GENOMIC DNA]</scope>
    <source>
        <strain evidence="4">CIM:MAG 903</strain>
    </source>
</reference>
<feature type="compositionally biased region" description="Polar residues" evidence="1">
    <location>
        <begin position="517"/>
        <end position="539"/>
    </location>
</feature>
<feature type="transmembrane region" description="Helical" evidence="2">
    <location>
        <begin position="29"/>
        <end position="49"/>
    </location>
</feature>
<feature type="transmembrane region" description="Helical" evidence="2">
    <location>
        <begin position="69"/>
        <end position="88"/>
    </location>
</feature>
<evidence type="ECO:0000259" key="3">
    <source>
        <dbReference type="Pfam" id="PF26635"/>
    </source>
</evidence>
<organism evidence="4 5">
    <name type="scientific">Clostridium cadaveris</name>
    <dbReference type="NCBI Taxonomy" id="1529"/>
    <lineage>
        <taxon>Bacteria</taxon>
        <taxon>Bacillati</taxon>
        <taxon>Bacillota</taxon>
        <taxon>Clostridia</taxon>
        <taxon>Eubacteriales</taxon>
        <taxon>Clostridiaceae</taxon>
        <taxon>Clostridium</taxon>
    </lineage>
</organism>
<sequence length="604" mass="66492">MTDIEFMKMLIENQVLSPIGVFADGLRKVGWWIIGGLVSLVNGLEKVATKVYSFNDFFNSKGVNELLDAYKPLIFGILALALLFLGYAVMMGKKKDRSEIPTNILISAMIIISLPLFMTKLGDLTEAFVSYNISDQQSSAKEIVKDNVSDLYYLDRIGFKIENKKNGIQVDDITNIDINENLDSRKVSNRRFKDLANYKLIRNENGNESLIKLDKGFFGMFNEGYYRYNANFMIIIVSLGITGVTLLCIALKVAGIIFELGFKKIFATLLAMADISDGRKLKAIVMDIVSSFTILMVTSVILKLYVIFVAFLGNKFESYSIINLVILAGVSWKVIDAPDIVERILGIDAGVKSNWASVIAGYEGAKGVGRALMGTGRLAKKGVNAAKNSLISSDKKESNTQNDSGGIYGNEQSENNSNANNNSNNNNLNNNNSSGNKNNINKNDANSNINRNSGIYNKAGDNVNNKSNTNNSSKENSSSKDNGIYGKDGSGTNSDKEKFVNGNNLSQGNVNKDKGESNNINTNNGKPIYNNPNDSSKPSNIKDSKDMNNLSRNRNRPGNINNNNETIKNSFNRSNKANFNGVNYKNYNVGNQNKWNLKGKGNKK</sequence>
<feature type="compositionally biased region" description="Low complexity" evidence="1">
    <location>
        <begin position="556"/>
        <end position="578"/>
    </location>
</feature>
<feature type="compositionally biased region" description="Low complexity" evidence="1">
    <location>
        <begin position="462"/>
        <end position="482"/>
    </location>
</feature>
<keyword evidence="2" id="KW-1133">Transmembrane helix</keyword>
<dbReference type="Proteomes" id="UP000246114">
    <property type="component" value="Unassembled WGS sequence"/>
</dbReference>
<dbReference type="EMBL" id="QAMZ01000014">
    <property type="protein sequence ID" value="PWL55048.1"/>
    <property type="molecule type" value="Genomic_DNA"/>
</dbReference>
<evidence type="ECO:0000313" key="4">
    <source>
        <dbReference type="EMBL" id="PWL55048.1"/>
    </source>
</evidence>
<evidence type="ECO:0000313" key="5">
    <source>
        <dbReference type="Proteomes" id="UP000246114"/>
    </source>
</evidence>
<accession>A0A316MBA0</accession>
<evidence type="ECO:0000256" key="2">
    <source>
        <dbReference type="SAM" id="Phobius"/>
    </source>
</evidence>
<keyword evidence="2" id="KW-0472">Membrane</keyword>
<feature type="region of interest" description="Disordered" evidence="1">
    <location>
        <begin position="389"/>
        <end position="578"/>
    </location>
</feature>
<feature type="domain" description="DUF8208" evidence="3">
    <location>
        <begin position="21"/>
        <end position="362"/>
    </location>
</feature>
<keyword evidence="2" id="KW-0812">Transmembrane</keyword>
<dbReference type="RefSeq" id="WP_168972681.1">
    <property type="nucleotide sequence ID" value="NZ_JABAGG010000041.1"/>
</dbReference>
<feature type="compositionally biased region" description="Polar residues" evidence="1">
    <location>
        <begin position="501"/>
        <end position="510"/>
    </location>
</feature>
<dbReference type="PANTHER" id="PTHR16148">
    <property type="entry name" value="NF-KAPPA-B-REPRESSING FACTOR-RELATED"/>
    <property type="match status" value="1"/>
</dbReference>
<comment type="caution">
    <text evidence="4">The sequence shown here is derived from an EMBL/GenBank/DDBJ whole genome shotgun (WGS) entry which is preliminary data.</text>
</comment>
<name>A0A316MBA0_9CLOT</name>
<protein>
    <recommendedName>
        <fullName evidence="3">DUF8208 domain-containing protein</fullName>
    </recommendedName>
</protein>
<feature type="compositionally biased region" description="Low complexity" evidence="1">
    <location>
        <begin position="410"/>
        <end position="453"/>
    </location>
</feature>